<dbReference type="InterPro" id="IPR023214">
    <property type="entry name" value="HAD_sf"/>
</dbReference>
<evidence type="ECO:0000256" key="5">
    <source>
        <dbReference type="ARBA" id="ARBA00023277"/>
    </source>
</evidence>
<dbReference type="KEGG" id="aal:EP13_06835"/>
<dbReference type="SFLD" id="SFLDG01135">
    <property type="entry name" value="C1.5.6:_HAD__Beta-PGM__Phospha"/>
    <property type="match status" value="1"/>
</dbReference>
<dbReference type="CDD" id="cd07505">
    <property type="entry name" value="HAD_BPGM-like"/>
    <property type="match status" value="1"/>
</dbReference>
<keyword evidence="3" id="KW-0479">Metal-binding</keyword>
<dbReference type="SFLD" id="SFLDS00003">
    <property type="entry name" value="Haloacid_Dehalogenase"/>
    <property type="match status" value="1"/>
</dbReference>
<keyword evidence="7" id="KW-1185">Reference proteome</keyword>
<keyword evidence="4" id="KW-0460">Magnesium</keyword>
<dbReference type="InterPro" id="IPR023198">
    <property type="entry name" value="PGP-like_dom2"/>
</dbReference>
<proteinExistence type="inferred from homology"/>
<dbReference type="GeneID" id="78254627"/>
<gene>
    <name evidence="6" type="ORF">EP13_06835</name>
</gene>
<dbReference type="NCBIfam" id="TIGR01509">
    <property type="entry name" value="HAD-SF-IA-v3"/>
    <property type="match status" value="1"/>
</dbReference>
<protein>
    <recommendedName>
        <fullName evidence="8">HAD family phosphatase</fullName>
    </recommendedName>
</protein>
<keyword evidence="5" id="KW-0119">Carbohydrate metabolism</keyword>
<dbReference type="GO" id="GO:0003824">
    <property type="term" value="F:catalytic activity"/>
    <property type="evidence" value="ECO:0007669"/>
    <property type="project" value="UniProtKB-ARBA"/>
</dbReference>
<dbReference type="InterPro" id="IPR041492">
    <property type="entry name" value="HAD_2"/>
</dbReference>
<dbReference type="InterPro" id="IPR051600">
    <property type="entry name" value="Beta-PGM-like"/>
</dbReference>
<dbReference type="AlphaFoldDB" id="A0A075NUW8"/>
<accession>A0A075NUW8</accession>
<dbReference type="SUPFAM" id="SSF56784">
    <property type="entry name" value="HAD-like"/>
    <property type="match status" value="1"/>
</dbReference>
<dbReference type="Gene3D" id="3.40.50.1000">
    <property type="entry name" value="HAD superfamily/HAD-like"/>
    <property type="match status" value="1"/>
</dbReference>
<evidence type="ECO:0000256" key="4">
    <source>
        <dbReference type="ARBA" id="ARBA00022842"/>
    </source>
</evidence>
<reference evidence="6 7" key="1">
    <citation type="submission" date="2014-06" db="EMBL/GenBank/DDBJ databases">
        <title>Genomes of Alteromonas australica, a world apart.</title>
        <authorList>
            <person name="Gonzaga A."/>
            <person name="Lopez-Perez M."/>
            <person name="Rodriguez-Valera F."/>
        </authorList>
    </citation>
    <scope>NUCLEOTIDE SEQUENCE [LARGE SCALE GENOMIC DNA]</scope>
    <source>
        <strain evidence="6 7">H 17</strain>
    </source>
</reference>
<dbReference type="EMBL" id="CP008849">
    <property type="protein sequence ID" value="AIF98429.1"/>
    <property type="molecule type" value="Genomic_DNA"/>
</dbReference>
<evidence type="ECO:0000313" key="6">
    <source>
        <dbReference type="EMBL" id="AIF98429.1"/>
    </source>
</evidence>
<dbReference type="GO" id="GO:0046872">
    <property type="term" value="F:metal ion binding"/>
    <property type="evidence" value="ECO:0007669"/>
    <property type="project" value="UniProtKB-KW"/>
</dbReference>
<dbReference type="PANTHER" id="PTHR46193:SF18">
    <property type="entry name" value="HEXITOL PHOSPHATASE B"/>
    <property type="match status" value="1"/>
</dbReference>
<dbReference type="Gene3D" id="1.10.150.240">
    <property type="entry name" value="Putative phosphatase, domain 2"/>
    <property type="match status" value="1"/>
</dbReference>
<sequence length="216" mass="23537">MKAVLFDHDGTLINSEAIHFDLWQRFLSHYGVSITSDYYNEQMAGVSVRENAPDIIKAFNLPLTPQALFEGRRALTLDYLSTQAFPLMPGAKEVLWQCYQQGIRVAIVTGGARASVERTLKDYGLSKWVECVVSSDDVATGKPAPDCYLKALRLMDLSANEAVAVEDTGFGVASAVAAGVACVAIPTPLSSHHDFSAARAQYACLLDWFNQEIGQS</sequence>
<evidence type="ECO:0008006" key="8">
    <source>
        <dbReference type="Google" id="ProtNLM"/>
    </source>
</evidence>
<dbReference type="SFLD" id="SFLDG01129">
    <property type="entry name" value="C1.5:_HAD__Beta-PGM__Phosphata"/>
    <property type="match status" value="1"/>
</dbReference>
<evidence type="ECO:0000256" key="2">
    <source>
        <dbReference type="ARBA" id="ARBA00006171"/>
    </source>
</evidence>
<dbReference type="eggNOG" id="COG0637">
    <property type="taxonomic scope" value="Bacteria"/>
</dbReference>
<dbReference type="InterPro" id="IPR006439">
    <property type="entry name" value="HAD-SF_hydro_IA"/>
</dbReference>
<evidence type="ECO:0000256" key="1">
    <source>
        <dbReference type="ARBA" id="ARBA00001946"/>
    </source>
</evidence>
<dbReference type="Proteomes" id="UP000056090">
    <property type="component" value="Chromosome"/>
</dbReference>
<organism evidence="6 7">
    <name type="scientific">Alteromonas australica</name>
    <dbReference type="NCBI Taxonomy" id="589873"/>
    <lineage>
        <taxon>Bacteria</taxon>
        <taxon>Pseudomonadati</taxon>
        <taxon>Pseudomonadota</taxon>
        <taxon>Gammaproteobacteria</taxon>
        <taxon>Alteromonadales</taxon>
        <taxon>Alteromonadaceae</taxon>
        <taxon>Alteromonas/Salinimonas group</taxon>
        <taxon>Alteromonas</taxon>
    </lineage>
</organism>
<dbReference type="PANTHER" id="PTHR46193">
    <property type="entry name" value="6-PHOSPHOGLUCONATE PHOSPHATASE"/>
    <property type="match status" value="1"/>
</dbReference>
<dbReference type="PRINTS" id="PR00413">
    <property type="entry name" value="HADHALOGNASE"/>
</dbReference>
<dbReference type="Pfam" id="PF13419">
    <property type="entry name" value="HAD_2"/>
    <property type="match status" value="1"/>
</dbReference>
<comment type="cofactor">
    <cofactor evidence="1">
        <name>Mg(2+)</name>
        <dbReference type="ChEBI" id="CHEBI:18420"/>
    </cofactor>
</comment>
<dbReference type="RefSeq" id="WP_044056621.1">
    <property type="nucleotide sequence ID" value="NZ_CBCSKJ010000001.1"/>
</dbReference>
<dbReference type="InterPro" id="IPR036412">
    <property type="entry name" value="HAD-like_sf"/>
</dbReference>
<evidence type="ECO:0000313" key="7">
    <source>
        <dbReference type="Proteomes" id="UP000056090"/>
    </source>
</evidence>
<name>A0A075NUW8_9ALTE</name>
<evidence type="ECO:0000256" key="3">
    <source>
        <dbReference type="ARBA" id="ARBA00022723"/>
    </source>
</evidence>
<comment type="similarity">
    <text evidence="2">Belongs to the HAD-like hydrolase superfamily. CbbY/CbbZ/Gph/YieH family.</text>
</comment>